<proteinExistence type="predicted"/>
<sequence length="110" mass="12463">MKNFLIFIACILVAAGLWNDLTNGSLPHIEEPQQQKVKAERKELPALPYKEMKVEQGDTVLSILADLHRGKLPADIETAIIDFQELNQGISPDSIRTGEQYKFPLYEGRR</sequence>
<comment type="caution">
    <text evidence="2">The sequence shown here is derived from an EMBL/GenBank/DDBJ whole genome shotgun (WGS) entry which is preliminary data.</text>
</comment>
<name>A0ABR5AZM7_BACBA</name>
<evidence type="ECO:0000259" key="1">
    <source>
        <dbReference type="PROSITE" id="PS51782"/>
    </source>
</evidence>
<reference evidence="2 3" key="1">
    <citation type="submission" date="2015-01" db="EMBL/GenBank/DDBJ databases">
        <title>Genome Assembly of Bacillus badius MTCC 1458.</title>
        <authorList>
            <person name="Verma A."/>
            <person name="Khatri I."/>
            <person name="Mual P."/>
            <person name="Subramanian S."/>
            <person name="Krishnamurthi S."/>
        </authorList>
    </citation>
    <scope>NUCLEOTIDE SEQUENCE [LARGE SCALE GENOMIC DNA]</scope>
    <source>
        <strain evidence="2 3">MTCC 1458</strain>
    </source>
</reference>
<gene>
    <name evidence="2" type="ORF">SD77_2152</name>
</gene>
<dbReference type="InterPro" id="IPR018392">
    <property type="entry name" value="LysM"/>
</dbReference>
<accession>A0ABR5AZM7</accession>
<dbReference type="PROSITE" id="PS51782">
    <property type="entry name" value="LYSM"/>
    <property type="match status" value="1"/>
</dbReference>
<keyword evidence="3" id="KW-1185">Reference proteome</keyword>
<dbReference type="EMBL" id="JXLP01000002">
    <property type="protein sequence ID" value="KIL79698.1"/>
    <property type="molecule type" value="Genomic_DNA"/>
</dbReference>
<dbReference type="RefSeq" id="WP_041113278.1">
    <property type="nucleotide sequence ID" value="NZ_BSSZ01000002.1"/>
</dbReference>
<protein>
    <recommendedName>
        <fullName evidence="1">LysM domain-containing protein</fullName>
    </recommendedName>
</protein>
<evidence type="ECO:0000313" key="2">
    <source>
        <dbReference type="EMBL" id="KIL79698.1"/>
    </source>
</evidence>
<organism evidence="2 3">
    <name type="scientific">Bacillus badius</name>
    <dbReference type="NCBI Taxonomy" id="1455"/>
    <lineage>
        <taxon>Bacteria</taxon>
        <taxon>Bacillati</taxon>
        <taxon>Bacillota</taxon>
        <taxon>Bacilli</taxon>
        <taxon>Bacillales</taxon>
        <taxon>Bacillaceae</taxon>
        <taxon>Pseudobacillus</taxon>
    </lineage>
</organism>
<dbReference type="Proteomes" id="UP000031982">
    <property type="component" value="Unassembled WGS sequence"/>
</dbReference>
<evidence type="ECO:0000313" key="3">
    <source>
        <dbReference type="Proteomes" id="UP000031982"/>
    </source>
</evidence>
<dbReference type="GeneID" id="92776120"/>
<feature type="domain" description="LysM" evidence="1">
    <location>
        <begin position="50"/>
        <end position="103"/>
    </location>
</feature>